<dbReference type="EC" id="4.3.3.6" evidence="9"/>
<protein>
    <recommendedName>
        <fullName evidence="9">Pyridoxal 5'-phosphate synthase subunit PdxT</fullName>
        <ecNumber evidence="9">4.3.3.6</ecNumber>
    </recommendedName>
    <alternativeName>
        <fullName evidence="9">Pdx2</fullName>
    </alternativeName>
    <alternativeName>
        <fullName evidence="9">Pyridoxal 5'-phosphate synthase glutaminase subunit</fullName>
        <ecNumber evidence="9">3.5.1.2</ecNumber>
    </alternativeName>
</protein>
<evidence type="ECO:0000256" key="10">
    <source>
        <dbReference type="PIRSR" id="PIRSR005639-1"/>
    </source>
</evidence>
<dbReference type="GO" id="GO:0042823">
    <property type="term" value="P:pyridoxal phosphate biosynthetic process"/>
    <property type="evidence" value="ECO:0007669"/>
    <property type="project" value="UniProtKB-UniRule"/>
</dbReference>
<accession>A0A7C1GS99</accession>
<evidence type="ECO:0000256" key="6">
    <source>
        <dbReference type="ARBA" id="ARBA00049534"/>
    </source>
</evidence>
<evidence type="ECO:0000256" key="7">
    <source>
        <dbReference type="ARBA" id="ARBA00054599"/>
    </source>
</evidence>
<dbReference type="Gene3D" id="3.40.50.880">
    <property type="match status" value="1"/>
</dbReference>
<dbReference type="GO" id="GO:0004359">
    <property type="term" value="F:glutaminase activity"/>
    <property type="evidence" value="ECO:0007669"/>
    <property type="project" value="UniProtKB-UniRule"/>
</dbReference>
<proteinExistence type="inferred from homology"/>
<feature type="active site" description="Charge relay system" evidence="9 10">
    <location>
        <position position="173"/>
    </location>
</feature>
<evidence type="ECO:0000256" key="8">
    <source>
        <dbReference type="ARBA" id="ARBA00064749"/>
    </source>
</evidence>
<dbReference type="CDD" id="cd01749">
    <property type="entry name" value="GATase1_PB"/>
    <property type="match status" value="1"/>
</dbReference>
<dbReference type="SUPFAM" id="SSF52317">
    <property type="entry name" value="Class I glutamine amidotransferase-like"/>
    <property type="match status" value="1"/>
</dbReference>
<dbReference type="Proteomes" id="UP000886198">
    <property type="component" value="Unassembled WGS sequence"/>
</dbReference>
<dbReference type="GO" id="GO:0036381">
    <property type="term" value="F:pyridoxal 5'-phosphate synthase (glutamine hydrolysing) activity"/>
    <property type="evidence" value="ECO:0007669"/>
    <property type="project" value="UniProtKB-UniRule"/>
</dbReference>
<keyword evidence="3 9" id="KW-0315">Glutamine amidotransferase</keyword>
<comment type="catalytic activity">
    <reaction evidence="5 9">
        <text>aldehydo-D-ribose 5-phosphate + D-glyceraldehyde 3-phosphate + L-glutamine = pyridoxal 5'-phosphate + L-glutamate + phosphate + 3 H2O + H(+)</text>
        <dbReference type="Rhea" id="RHEA:31507"/>
        <dbReference type="ChEBI" id="CHEBI:15377"/>
        <dbReference type="ChEBI" id="CHEBI:15378"/>
        <dbReference type="ChEBI" id="CHEBI:29985"/>
        <dbReference type="ChEBI" id="CHEBI:43474"/>
        <dbReference type="ChEBI" id="CHEBI:58273"/>
        <dbReference type="ChEBI" id="CHEBI:58359"/>
        <dbReference type="ChEBI" id="CHEBI:59776"/>
        <dbReference type="ChEBI" id="CHEBI:597326"/>
        <dbReference type="EC" id="4.3.3.6"/>
    </reaction>
</comment>
<reference evidence="12" key="1">
    <citation type="journal article" date="2020" name="mSystems">
        <title>Genome- and Community-Level Interaction Insights into Carbon Utilization and Element Cycling Functions of Hydrothermarchaeota in Hydrothermal Sediment.</title>
        <authorList>
            <person name="Zhou Z."/>
            <person name="Liu Y."/>
            <person name="Xu W."/>
            <person name="Pan J."/>
            <person name="Luo Z.H."/>
            <person name="Li M."/>
        </authorList>
    </citation>
    <scope>NUCLEOTIDE SEQUENCE [LARGE SCALE GENOMIC DNA]</scope>
    <source>
        <strain evidence="12">SpSt-1179</strain>
    </source>
</reference>
<keyword evidence="4 9" id="KW-0456">Lyase</keyword>
<dbReference type="UniPathway" id="UPA00245"/>
<keyword evidence="1 9" id="KW-0378">Hydrolase</keyword>
<name>A0A7C1GS99_9BACT</name>
<dbReference type="PIRSF" id="PIRSF005639">
    <property type="entry name" value="Glut_amidoT_SNO"/>
    <property type="match status" value="1"/>
</dbReference>
<dbReference type="PANTHER" id="PTHR31559">
    <property type="entry name" value="PYRIDOXAL 5'-PHOSPHATE SYNTHASE SUBUNIT SNO"/>
    <property type="match status" value="1"/>
</dbReference>
<feature type="binding site" evidence="9 11">
    <location>
        <begin position="135"/>
        <end position="136"/>
    </location>
    <ligand>
        <name>L-glutamine</name>
        <dbReference type="ChEBI" id="CHEBI:58359"/>
    </ligand>
</feature>
<evidence type="ECO:0000256" key="4">
    <source>
        <dbReference type="ARBA" id="ARBA00023239"/>
    </source>
</evidence>
<feature type="active site" description="Charge relay system" evidence="9 10">
    <location>
        <position position="171"/>
    </location>
</feature>
<feature type="active site" description="Nucleophile" evidence="9 10">
    <location>
        <position position="78"/>
    </location>
</feature>
<feature type="binding site" evidence="9 11">
    <location>
        <position position="106"/>
    </location>
    <ligand>
        <name>L-glutamine</name>
        <dbReference type="ChEBI" id="CHEBI:58359"/>
    </ligand>
</feature>
<keyword evidence="2 9" id="KW-0663">Pyridoxal phosphate</keyword>
<dbReference type="FunFam" id="3.40.50.880:FF:000010">
    <property type="entry name" value="uncharacterized protein LOC100176842 isoform X2"/>
    <property type="match status" value="1"/>
</dbReference>
<comment type="similarity">
    <text evidence="9">Belongs to the glutaminase PdxT/SNO family.</text>
</comment>
<comment type="catalytic activity">
    <reaction evidence="6 9">
        <text>L-glutamine + H2O = L-glutamate + NH4(+)</text>
        <dbReference type="Rhea" id="RHEA:15889"/>
        <dbReference type="ChEBI" id="CHEBI:15377"/>
        <dbReference type="ChEBI" id="CHEBI:28938"/>
        <dbReference type="ChEBI" id="CHEBI:29985"/>
        <dbReference type="ChEBI" id="CHEBI:58359"/>
        <dbReference type="EC" id="3.5.1.2"/>
    </reaction>
</comment>
<dbReference type="PROSITE" id="PS51274">
    <property type="entry name" value="GATASE_COBBQ"/>
    <property type="match status" value="1"/>
</dbReference>
<comment type="function">
    <text evidence="7 9">Catalyzes the hydrolysis of glutamine to glutamate and ammonia as part of the biosynthesis of pyridoxal 5'-phosphate. The resulting ammonia molecule is channeled to the active site of PdxS.</text>
</comment>
<dbReference type="Pfam" id="PF01174">
    <property type="entry name" value="SNO"/>
    <property type="match status" value="1"/>
</dbReference>
<sequence length="200" mass="22258">MKIGVLGIQGAIQEHLSTLKKAGVEPTWVKDRKELDSVAALVMPGGESTTMIKLLKRFEMWEALRNRIEDGMPVLATCAGMILLSKTIENVVNQDSLGVLDISVRRNGYGRQINSFEVDLQIDEIGPEPFRAVFIRAPKIESIGGEVRVLTSYEESPVLIRQGNVLAASFHPELTGDLRIHRYFLKIAEAAEQRIEKCAE</sequence>
<evidence type="ECO:0000256" key="3">
    <source>
        <dbReference type="ARBA" id="ARBA00022962"/>
    </source>
</evidence>
<dbReference type="NCBIfam" id="TIGR03800">
    <property type="entry name" value="PLP_synth_Pdx2"/>
    <property type="match status" value="1"/>
</dbReference>
<dbReference type="EC" id="3.5.1.2" evidence="9"/>
<dbReference type="PANTHER" id="PTHR31559:SF0">
    <property type="entry name" value="PYRIDOXAL 5'-PHOSPHATE SYNTHASE SUBUNIT SNO1-RELATED"/>
    <property type="match status" value="1"/>
</dbReference>
<dbReference type="GO" id="GO:0005829">
    <property type="term" value="C:cytosol"/>
    <property type="evidence" value="ECO:0007669"/>
    <property type="project" value="TreeGrafter"/>
</dbReference>
<organism evidence="12">
    <name type="scientific">Mesotoga infera</name>
    <dbReference type="NCBI Taxonomy" id="1236046"/>
    <lineage>
        <taxon>Bacteria</taxon>
        <taxon>Thermotogati</taxon>
        <taxon>Thermotogota</taxon>
        <taxon>Thermotogae</taxon>
        <taxon>Kosmotogales</taxon>
        <taxon>Kosmotogaceae</taxon>
        <taxon>Mesotoga</taxon>
    </lineage>
</organism>
<dbReference type="InterPro" id="IPR002161">
    <property type="entry name" value="PdxT/SNO"/>
</dbReference>
<dbReference type="HAMAP" id="MF_01615">
    <property type="entry name" value="PdxT"/>
    <property type="match status" value="1"/>
</dbReference>
<evidence type="ECO:0000256" key="5">
    <source>
        <dbReference type="ARBA" id="ARBA00047992"/>
    </source>
</evidence>
<dbReference type="GO" id="GO:0006543">
    <property type="term" value="P:L-glutamine catabolic process"/>
    <property type="evidence" value="ECO:0007669"/>
    <property type="project" value="UniProtKB-UniRule"/>
</dbReference>
<dbReference type="PROSITE" id="PS51273">
    <property type="entry name" value="GATASE_TYPE_1"/>
    <property type="match status" value="1"/>
</dbReference>
<evidence type="ECO:0000256" key="1">
    <source>
        <dbReference type="ARBA" id="ARBA00022801"/>
    </source>
</evidence>
<feature type="binding site" evidence="9 11">
    <location>
        <begin position="46"/>
        <end position="48"/>
    </location>
    <ligand>
        <name>L-glutamine</name>
        <dbReference type="ChEBI" id="CHEBI:58359"/>
    </ligand>
</feature>
<dbReference type="GO" id="GO:1903600">
    <property type="term" value="C:glutaminase complex"/>
    <property type="evidence" value="ECO:0007669"/>
    <property type="project" value="TreeGrafter"/>
</dbReference>
<evidence type="ECO:0000256" key="2">
    <source>
        <dbReference type="ARBA" id="ARBA00022898"/>
    </source>
</evidence>
<gene>
    <name evidence="9 12" type="primary">pdxT</name>
    <name evidence="12" type="ORF">ENN47_02330</name>
</gene>
<dbReference type="PROSITE" id="PS51130">
    <property type="entry name" value="PDXT_SNO_2"/>
    <property type="match status" value="1"/>
</dbReference>
<comment type="pathway">
    <text evidence="9">Cofactor biosynthesis; pyridoxal 5'-phosphate biosynthesis.</text>
</comment>
<evidence type="ECO:0000256" key="9">
    <source>
        <dbReference type="HAMAP-Rule" id="MF_01615"/>
    </source>
</evidence>
<dbReference type="InterPro" id="IPR029062">
    <property type="entry name" value="Class_I_gatase-like"/>
</dbReference>
<comment type="subunit">
    <text evidence="8 9">In the presence of PdxS, forms a dodecamer of heterodimers. Only shows activity in the heterodimer.</text>
</comment>
<dbReference type="GO" id="GO:0008614">
    <property type="term" value="P:pyridoxine metabolic process"/>
    <property type="evidence" value="ECO:0007669"/>
    <property type="project" value="TreeGrafter"/>
</dbReference>
<dbReference type="AlphaFoldDB" id="A0A7C1GS99"/>
<dbReference type="EMBL" id="DSBT01000069">
    <property type="protein sequence ID" value="HDP77023.1"/>
    <property type="molecule type" value="Genomic_DNA"/>
</dbReference>
<evidence type="ECO:0000256" key="11">
    <source>
        <dbReference type="PIRSR" id="PIRSR005639-2"/>
    </source>
</evidence>
<comment type="caution">
    <text evidence="12">The sequence shown here is derived from an EMBL/GenBank/DDBJ whole genome shotgun (WGS) entry which is preliminary data.</text>
</comment>
<evidence type="ECO:0000313" key="12">
    <source>
        <dbReference type="EMBL" id="HDP77023.1"/>
    </source>
</evidence>